<dbReference type="EMBL" id="FIFJ01000009">
    <property type="protein sequence ID" value="CYT96383.1"/>
    <property type="molecule type" value="Genomic_DNA"/>
</dbReference>
<keyword evidence="1" id="KW-0812">Transmembrane</keyword>
<dbReference type="Proteomes" id="UP000075041">
    <property type="component" value="Unassembled WGS sequence"/>
</dbReference>
<dbReference type="AlphaFoldDB" id="A0A822VKI6"/>
<feature type="transmembrane region" description="Helical" evidence="1">
    <location>
        <begin position="59"/>
        <end position="85"/>
    </location>
</feature>
<dbReference type="RefSeq" id="WP_023370291.1">
    <property type="nucleotide sequence ID" value="NZ_CECR01000002.1"/>
</dbReference>
<feature type="transmembrane region" description="Helical" evidence="1">
    <location>
        <begin position="137"/>
        <end position="155"/>
    </location>
</feature>
<proteinExistence type="predicted"/>
<keyword evidence="1" id="KW-1133">Transmembrane helix</keyword>
<accession>A0A822VKI6</accession>
<feature type="transmembrane region" description="Helical" evidence="1">
    <location>
        <begin position="92"/>
        <end position="117"/>
    </location>
</feature>
<evidence type="ECO:0000313" key="3">
    <source>
        <dbReference type="Proteomes" id="UP000075041"/>
    </source>
</evidence>
<evidence type="ECO:0000313" key="2">
    <source>
        <dbReference type="EMBL" id="CYT96383.1"/>
    </source>
</evidence>
<sequence length="167" mass="19181">MILLSLYGLIIVAAICLFFFFAKTSVKLTCFAIDFVAVFIYTIYLLHGPVSSKISSGNMIYFWDVLFGFALVVVYGFLMLLLTIYLPKVSKIINFVIVYFGVWIGICLATDFITSLFSIFNSNIVATYRLQFLNNDLANDVFYYVLFFFVSIPVWKKRMDYLVGEQS</sequence>
<feature type="transmembrane region" description="Helical" evidence="1">
    <location>
        <begin position="6"/>
        <end position="22"/>
    </location>
</feature>
<evidence type="ECO:0000256" key="1">
    <source>
        <dbReference type="SAM" id="Phobius"/>
    </source>
</evidence>
<feature type="transmembrane region" description="Helical" evidence="1">
    <location>
        <begin position="29"/>
        <end position="47"/>
    </location>
</feature>
<protein>
    <submittedName>
        <fullName evidence="2">Conjugative transposon membrane protein</fullName>
    </submittedName>
</protein>
<organism evidence="2 3">
    <name type="scientific">Streptococcus suis</name>
    <dbReference type="NCBI Taxonomy" id="1307"/>
    <lineage>
        <taxon>Bacteria</taxon>
        <taxon>Bacillati</taxon>
        <taxon>Bacillota</taxon>
        <taxon>Bacilli</taxon>
        <taxon>Lactobacillales</taxon>
        <taxon>Streptococcaceae</taxon>
        <taxon>Streptococcus</taxon>
    </lineage>
</organism>
<comment type="caution">
    <text evidence="2">The sequence shown here is derived from an EMBL/GenBank/DDBJ whole genome shotgun (WGS) entry which is preliminary data.</text>
</comment>
<keyword evidence="1" id="KW-0472">Membrane</keyword>
<gene>
    <name evidence="2" type="ORF">ERS132356_00954</name>
</gene>
<name>A0A822VKI6_STRSU</name>
<reference evidence="2 3" key="1">
    <citation type="submission" date="2016-02" db="EMBL/GenBank/DDBJ databases">
        <authorList>
            <consortium name="Pathogen Informatics"/>
        </authorList>
    </citation>
    <scope>NUCLEOTIDE SEQUENCE [LARGE SCALE GENOMIC DNA]</scope>
    <source>
        <strain evidence="2 3">LOLA-SS005</strain>
    </source>
</reference>